<evidence type="ECO:0000313" key="3">
    <source>
        <dbReference type="Proteomes" id="UP000613580"/>
    </source>
</evidence>
<sequence>MFFSTLLPILATIAAVSAVGIPARREEESNLVLTPGGHADPANVLQVPDGAHISRVGENFHVAHPDGSLFAKVPISTTASSKVLPESSGWVTYASWVNSDTSTPITKFTTNFVVPPAPKSYTGQTVFLFPGLMPETGTSILQPVLQYGPSAAGGGEYWAVASWYVPDDGAYFVTSLVKVSAGQSLEGIMSLGSFNVAENTYSYSSSMSPMSQTLNVDLNLQLNWASITLESYNLNSASAYPAGTTEFSNVYIELSTGQSPTTSWSLVQDTADEVTTAMEVNSMAGNGVAVITY</sequence>
<dbReference type="AlphaFoldDB" id="A0A8H6TMC0"/>
<dbReference type="Proteomes" id="UP000613580">
    <property type="component" value="Unassembled WGS sequence"/>
</dbReference>
<protein>
    <submittedName>
        <fullName evidence="2">Uncharacterized protein</fullName>
    </submittedName>
</protein>
<accession>A0A8H6TMC0</accession>
<dbReference type="OrthoDB" id="3256306at2759"/>
<evidence type="ECO:0000313" key="2">
    <source>
        <dbReference type="EMBL" id="KAF7319301.1"/>
    </source>
</evidence>
<keyword evidence="1" id="KW-0732">Signal</keyword>
<organism evidence="2 3">
    <name type="scientific">Mycena chlorophos</name>
    <name type="common">Agaric fungus</name>
    <name type="synonym">Agaricus chlorophos</name>
    <dbReference type="NCBI Taxonomy" id="658473"/>
    <lineage>
        <taxon>Eukaryota</taxon>
        <taxon>Fungi</taxon>
        <taxon>Dikarya</taxon>
        <taxon>Basidiomycota</taxon>
        <taxon>Agaricomycotina</taxon>
        <taxon>Agaricomycetes</taxon>
        <taxon>Agaricomycetidae</taxon>
        <taxon>Agaricales</taxon>
        <taxon>Marasmiineae</taxon>
        <taxon>Mycenaceae</taxon>
        <taxon>Mycena</taxon>
    </lineage>
</organism>
<feature type="chain" id="PRO_5034228286" evidence="1">
    <location>
        <begin position="19"/>
        <end position="293"/>
    </location>
</feature>
<proteinExistence type="predicted"/>
<dbReference type="EMBL" id="JACAZE010000003">
    <property type="protein sequence ID" value="KAF7319301.1"/>
    <property type="molecule type" value="Genomic_DNA"/>
</dbReference>
<reference evidence="2" key="1">
    <citation type="submission" date="2020-05" db="EMBL/GenBank/DDBJ databases">
        <title>Mycena genomes resolve the evolution of fungal bioluminescence.</title>
        <authorList>
            <person name="Tsai I.J."/>
        </authorList>
    </citation>
    <scope>NUCLEOTIDE SEQUENCE</scope>
    <source>
        <strain evidence="2">110903Hualien_Pintung</strain>
    </source>
</reference>
<keyword evidence="3" id="KW-1185">Reference proteome</keyword>
<name>A0A8H6TMC0_MYCCL</name>
<feature type="signal peptide" evidence="1">
    <location>
        <begin position="1"/>
        <end position="18"/>
    </location>
</feature>
<gene>
    <name evidence="2" type="ORF">HMN09_00267600</name>
</gene>
<evidence type="ECO:0000256" key="1">
    <source>
        <dbReference type="SAM" id="SignalP"/>
    </source>
</evidence>
<comment type="caution">
    <text evidence="2">The sequence shown here is derived from an EMBL/GenBank/DDBJ whole genome shotgun (WGS) entry which is preliminary data.</text>
</comment>